<reference evidence="1 2" key="1">
    <citation type="submission" date="2016-11" db="EMBL/GenBank/DDBJ databases">
        <title>Description of two novel members of the family Erysipelotrichaceae: Ileibacterium lipovorans gen. nov., sp. nov. and Dubosiella newyorkensis, gen. nov., sp. nov.</title>
        <authorList>
            <person name="Cox L.M."/>
            <person name="Sohn J."/>
            <person name="Tyrrell K.L."/>
            <person name="Citron D.M."/>
            <person name="Lawson P.A."/>
            <person name="Patel N.B."/>
            <person name="Iizumi T."/>
            <person name="Perez-Perez G.I."/>
            <person name="Goldstein E.J."/>
            <person name="Blaser M.J."/>
        </authorList>
    </citation>
    <scope>NUCLEOTIDE SEQUENCE [LARGE SCALE GENOMIC DNA]</scope>
    <source>
        <strain evidence="1 2">NYU-BL-K8</strain>
    </source>
</reference>
<dbReference type="GO" id="GO:0016791">
    <property type="term" value="F:phosphatase activity"/>
    <property type="evidence" value="ECO:0007669"/>
    <property type="project" value="UniProtKB-ARBA"/>
</dbReference>
<dbReference type="GO" id="GO:0005829">
    <property type="term" value="C:cytosol"/>
    <property type="evidence" value="ECO:0007669"/>
    <property type="project" value="TreeGrafter"/>
</dbReference>
<dbReference type="EMBL" id="MPJZ01000065">
    <property type="protein sequence ID" value="OLU44529.1"/>
    <property type="molecule type" value="Genomic_DNA"/>
</dbReference>
<comment type="caution">
    <text evidence="1">The sequence shown here is derived from an EMBL/GenBank/DDBJ whole genome shotgun (WGS) entry which is preliminary data.</text>
</comment>
<dbReference type="SUPFAM" id="SSF56784">
    <property type="entry name" value="HAD-like"/>
    <property type="match status" value="1"/>
</dbReference>
<dbReference type="InterPro" id="IPR000150">
    <property type="entry name" value="Cof"/>
</dbReference>
<dbReference type="AlphaFoldDB" id="A0A1Q9YJC7"/>
<dbReference type="Pfam" id="PF08282">
    <property type="entry name" value="Hydrolase_3"/>
    <property type="match status" value="1"/>
</dbReference>
<proteinExistence type="predicted"/>
<dbReference type="PROSITE" id="PS01229">
    <property type="entry name" value="COF_2"/>
    <property type="match status" value="1"/>
</dbReference>
<organism evidence="1 2">
    <name type="scientific">Faecalibaculum rodentium</name>
    <dbReference type="NCBI Taxonomy" id="1702221"/>
    <lineage>
        <taxon>Bacteria</taxon>
        <taxon>Bacillati</taxon>
        <taxon>Bacillota</taxon>
        <taxon>Erysipelotrichia</taxon>
        <taxon>Erysipelotrichales</taxon>
        <taxon>Erysipelotrichaceae</taxon>
        <taxon>Faecalibaculum</taxon>
    </lineage>
</organism>
<dbReference type="PANTHER" id="PTHR10000">
    <property type="entry name" value="PHOSPHOSERINE PHOSPHATASE"/>
    <property type="match status" value="1"/>
</dbReference>
<protein>
    <submittedName>
        <fullName evidence="1">HAD family hydrolase</fullName>
    </submittedName>
</protein>
<dbReference type="InterPro" id="IPR023214">
    <property type="entry name" value="HAD_sf"/>
</dbReference>
<dbReference type="SFLD" id="SFLDG01140">
    <property type="entry name" value="C2.B:_Phosphomannomutase_and_P"/>
    <property type="match status" value="1"/>
</dbReference>
<dbReference type="InterPro" id="IPR006379">
    <property type="entry name" value="HAD-SF_hydro_IIB"/>
</dbReference>
<dbReference type="Gene3D" id="3.30.1240.10">
    <property type="match status" value="1"/>
</dbReference>
<dbReference type="InterPro" id="IPR036412">
    <property type="entry name" value="HAD-like_sf"/>
</dbReference>
<dbReference type="PROSITE" id="PS01228">
    <property type="entry name" value="COF_1"/>
    <property type="match status" value="1"/>
</dbReference>
<dbReference type="Gene3D" id="3.40.50.1000">
    <property type="entry name" value="HAD superfamily/HAD-like"/>
    <property type="match status" value="1"/>
</dbReference>
<dbReference type="NCBIfam" id="TIGR00099">
    <property type="entry name" value="Cof-subfamily"/>
    <property type="match status" value="1"/>
</dbReference>
<dbReference type="PANTHER" id="PTHR10000:SF8">
    <property type="entry name" value="HAD SUPERFAMILY HYDROLASE-LIKE, TYPE 3"/>
    <property type="match status" value="1"/>
</dbReference>
<evidence type="ECO:0000313" key="1">
    <source>
        <dbReference type="EMBL" id="OLU44529.1"/>
    </source>
</evidence>
<sequence length="290" mass="33446">MLKAIIMDMDGTLLAPGDHILPETKQKLLELERQGVTLILASGRSYTRLLPYADQLDMAANGGYLIEVDGISLYDMGAGEREVLRRMDPSEIREVYTDLMHLNCEAQACFDDGFFDYFDEDIRRKKEQLRKERNLPDDFPWTAGPWDWLADLRSGYPNQTFVHSAEEINRPINKIQLMQDEDKIREIYDFLIRKYGDRFEIFRTCPRQLEILPKGYSKGKTLKRLMEMKGWNKDEVVAFGDGENDVSMFEVVDDSFAMANARDFVKAKARYETASNADNGIVRGLERLGV</sequence>
<dbReference type="SFLD" id="SFLDS00003">
    <property type="entry name" value="Haloacid_Dehalogenase"/>
    <property type="match status" value="1"/>
</dbReference>
<dbReference type="NCBIfam" id="TIGR01484">
    <property type="entry name" value="HAD-SF-IIB"/>
    <property type="match status" value="1"/>
</dbReference>
<dbReference type="Proteomes" id="UP000186758">
    <property type="component" value="Unassembled WGS sequence"/>
</dbReference>
<name>A0A1Q9YJC7_9FIRM</name>
<evidence type="ECO:0000313" key="2">
    <source>
        <dbReference type="Proteomes" id="UP000186758"/>
    </source>
</evidence>
<accession>A0A1Q9YJC7</accession>
<dbReference type="RefSeq" id="WP_075885639.1">
    <property type="nucleotide sequence ID" value="NZ_CAJTBG010000027.1"/>
</dbReference>
<gene>
    <name evidence="1" type="ORF">BO223_08060</name>
</gene>
<dbReference type="GO" id="GO:0000287">
    <property type="term" value="F:magnesium ion binding"/>
    <property type="evidence" value="ECO:0007669"/>
    <property type="project" value="TreeGrafter"/>
</dbReference>
<keyword evidence="1" id="KW-0378">Hydrolase</keyword>